<evidence type="ECO:0000256" key="1">
    <source>
        <dbReference type="ARBA" id="ARBA00023015"/>
    </source>
</evidence>
<organism evidence="4">
    <name type="scientific">Pyramimonas orientalis virus</name>
    <name type="common">PoV01</name>
    <dbReference type="NCBI Taxonomy" id="455367"/>
    <lineage>
        <taxon>Viruses</taxon>
        <taxon>Varidnaviria</taxon>
        <taxon>Bamfordvirae</taxon>
        <taxon>Nucleocytoviricota</taxon>
        <taxon>Megaviricetes</taxon>
        <taxon>Imitervirales</taxon>
        <taxon>Allomimiviridae</taxon>
        <taxon>Heliosvirus</taxon>
        <taxon>Heliosvirus raunefjordenense</taxon>
    </lineage>
</organism>
<dbReference type="Pfam" id="PF00382">
    <property type="entry name" value="TFIIB"/>
    <property type="match status" value="2"/>
</dbReference>
<dbReference type="Gene3D" id="1.10.472.10">
    <property type="entry name" value="Cyclin-like"/>
    <property type="match status" value="1"/>
</dbReference>
<accession>A0A7M3UNU7</accession>
<dbReference type="InterPro" id="IPR013150">
    <property type="entry name" value="TFIIB_cyclin"/>
</dbReference>
<name>A0A7M3UNU7_POV01</name>
<dbReference type="PANTHER" id="PTHR11618">
    <property type="entry name" value="TRANSCRIPTION INITIATION FACTOR IIB-RELATED"/>
    <property type="match status" value="1"/>
</dbReference>
<dbReference type="GO" id="GO:0017025">
    <property type="term" value="F:TBP-class protein binding"/>
    <property type="evidence" value="ECO:0007669"/>
    <property type="project" value="InterPro"/>
</dbReference>
<evidence type="ECO:0000313" key="4">
    <source>
        <dbReference type="EMBL" id="QOI90384.1"/>
    </source>
</evidence>
<gene>
    <name evidence="4" type="ORF">HWQ62_00247</name>
</gene>
<evidence type="ECO:0000259" key="3">
    <source>
        <dbReference type="SMART" id="SM00385"/>
    </source>
</evidence>
<reference evidence="4" key="1">
    <citation type="submission" date="2020-06" db="EMBL/GenBank/DDBJ databases">
        <title>Lateral gene transfer of anion-conducting channel rhodopsins between green algae and giant viruses.</title>
        <authorList>
            <person name="Rozenberg A."/>
            <person name="Oppermann J."/>
            <person name="Wietek J."/>
            <person name="Fernandez Lahore R.G."/>
            <person name="Sandaa R.-A."/>
            <person name="Bratbak G."/>
            <person name="Hegemann P."/>
            <person name="Beja O."/>
        </authorList>
    </citation>
    <scope>NUCLEOTIDE SEQUENCE</scope>
    <source>
        <strain evidence="4">01B</strain>
    </source>
</reference>
<evidence type="ECO:0000256" key="2">
    <source>
        <dbReference type="ARBA" id="ARBA00023163"/>
    </source>
</evidence>
<sequence>MEENTFDDDIWKLFNNFNIGDTDNKAAEEVIASNTLGEKELKCTNTNCDSTDFDFDETNFICSKCGTIHSKMIDLGAEWRYYGCDDNKMNNPTRCGMPTNDFLPKSSLGSVIGMENMTKNFYQMSRIRKYHMWNSMPYKERSLYNVINKLNSKASSGGISQSIIDDAKLMYKQLSETKISRGENRNGLIASSIYMSCKNNGVPRSAKEIATIFNLSITTMTRGCKKFHEILKINVASTAPEDFIVRYCSKLNKPDIVETCKYIVKKADEYSIVSENAPPSIAAGSIFLCCVEYKHNITKKEISKACEISEVTINKCYKKLVTYKDYLLPPDKTT</sequence>
<proteinExistence type="predicted"/>
<dbReference type="SUPFAM" id="SSF57783">
    <property type="entry name" value="Zinc beta-ribbon"/>
    <property type="match status" value="1"/>
</dbReference>
<protein>
    <recommendedName>
        <fullName evidence="3">Cyclin-like domain-containing protein</fullName>
    </recommendedName>
</protein>
<dbReference type="PANTHER" id="PTHR11618:SF13">
    <property type="entry name" value="TRANSCRIPTION INITIATION FACTOR IIB"/>
    <property type="match status" value="1"/>
</dbReference>
<feature type="domain" description="Cyclin-like" evidence="3">
    <location>
        <begin position="242"/>
        <end position="322"/>
    </location>
</feature>
<dbReference type="SUPFAM" id="SSF47954">
    <property type="entry name" value="Cyclin-like"/>
    <property type="match status" value="2"/>
</dbReference>
<organismHost>
    <name type="scientific">Pyramimonas plurioculata</name>
    <dbReference type="NCBI Taxonomy" id="36893"/>
</organismHost>
<keyword evidence="2" id="KW-0804">Transcription</keyword>
<dbReference type="InterPro" id="IPR013763">
    <property type="entry name" value="Cyclin-like_dom"/>
</dbReference>
<dbReference type="InterPro" id="IPR000812">
    <property type="entry name" value="TFIIB"/>
</dbReference>
<dbReference type="SMART" id="SM00385">
    <property type="entry name" value="CYCLIN"/>
    <property type="match status" value="2"/>
</dbReference>
<dbReference type="GO" id="GO:0070897">
    <property type="term" value="P:transcription preinitiation complex assembly"/>
    <property type="evidence" value="ECO:0007669"/>
    <property type="project" value="InterPro"/>
</dbReference>
<dbReference type="Gene3D" id="1.10.472.170">
    <property type="match status" value="1"/>
</dbReference>
<keyword evidence="1" id="KW-0805">Transcription regulation</keyword>
<dbReference type="PRINTS" id="PR00685">
    <property type="entry name" value="TIFACTORIIB"/>
</dbReference>
<dbReference type="InterPro" id="IPR036915">
    <property type="entry name" value="Cyclin-like_sf"/>
</dbReference>
<dbReference type="EMBL" id="MT663536">
    <property type="protein sequence ID" value="QOI90384.1"/>
    <property type="molecule type" value="Genomic_DNA"/>
</dbReference>
<feature type="domain" description="Cyclin-like" evidence="3">
    <location>
        <begin position="141"/>
        <end position="229"/>
    </location>
</feature>
<dbReference type="GO" id="GO:0097550">
    <property type="term" value="C:transcription preinitiation complex"/>
    <property type="evidence" value="ECO:0007669"/>
    <property type="project" value="TreeGrafter"/>
</dbReference>